<feature type="region of interest" description="Disordered" evidence="1">
    <location>
        <begin position="475"/>
        <end position="503"/>
    </location>
</feature>
<dbReference type="AlphaFoldDB" id="A0A1Y0I7S1"/>
<feature type="transmembrane region" description="Helical" evidence="2">
    <location>
        <begin position="198"/>
        <end position="226"/>
    </location>
</feature>
<dbReference type="KEGG" id="ome:OLMES_2440"/>
<feature type="transmembrane region" description="Helical" evidence="2">
    <location>
        <begin position="138"/>
        <end position="157"/>
    </location>
</feature>
<protein>
    <submittedName>
        <fullName evidence="3">Tetratricopeptide repeat domain protein</fullName>
    </submittedName>
</protein>
<feature type="transmembrane region" description="Helical" evidence="2">
    <location>
        <begin position="163"/>
        <end position="186"/>
    </location>
</feature>
<dbReference type="OrthoDB" id="5698243at2"/>
<dbReference type="EMBL" id="CP021425">
    <property type="protein sequence ID" value="ARU56501.1"/>
    <property type="molecule type" value="Genomic_DNA"/>
</dbReference>
<name>A0A1Y0I7S1_9GAMM</name>
<keyword evidence="2" id="KW-1133">Transmembrane helix</keyword>
<keyword evidence="2" id="KW-0812">Transmembrane</keyword>
<evidence type="ECO:0000256" key="1">
    <source>
        <dbReference type="SAM" id="MobiDB-lite"/>
    </source>
</evidence>
<evidence type="ECO:0000256" key="2">
    <source>
        <dbReference type="SAM" id="Phobius"/>
    </source>
</evidence>
<evidence type="ECO:0000313" key="4">
    <source>
        <dbReference type="Proteomes" id="UP000196027"/>
    </source>
</evidence>
<accession>A0A1Y0I7S1</accession>
<reference evidence="3 4" key="1">
    <citation type="submission" date="2017-05" db="EMBL/GenBank/DDBJ databases">
        <title>Genomic insights into alkan degradation activity of Oleiphilus messinensis.</title>
        <authorList>
            <person name="Kozyavkin S.A."/>
            <person name="Slesarev A.I."/>
            <person name="Golyshin P.N."/>
            <person name="Korzhenkov A."/>
            <person name="Golyshina O.N."/>
            <person name="Toshchakov S.V."/>
        </authorList>
    </citation>
    <scope>NUCLEOTIDE SEQUENCE [LARGE SCALE GENOMIC DNA]</scope>
    <source>
        <strain evidence="3 4">ME102</strain>
    </source>
</reference>
<feature type="transmembrane region" description="Helical" evidence="2">
    <location>
        <begin position="246"/>
        <end position="263"/>
    </location>
</feature>
<sequence>MDYCKYHPVSPATYRCPVCEITTCDHCVVEQPVNTNCNPRCILCSGELESLGAVNSAIPFWRRLEASFRYPLKGDSAVVIIAIAILSVILNYLPLGYLGSIFLTGAFIKYCFACLESTSKGQMKPPDIRSGYEGGVKLMLRVLLIPFGIGLLLFGVYRVAGSGAASFLGILSLIALPAILILFALTDRLVVALNPLKVIGLITSIGLPYGLLLAFVLIMVGSVGILGEWVNRIPLLASLMESMVSSYYLIVLFHIMGYMIFQYQGKLGYTAREQLRDEKRKKRTERDRLLVRVDALLKEGEYGQVFRLLKQGAQSFPDDAHIQKQLIEFILATNRRTGVVRFGSRFLDFLIRTNQEYLLNAYYKRILQLDPGFIPDSAQTRHRMAKVCLDGGDLQGAIKLINGMHKLYPEYEYLVSAFRIMLEALEQLPKRESQVNQCKALIKHIETQNAENALRGGHRKPQTLRDDSTVYAGTSIADDDSGIGRKIQTQADTENSTNAENDLPAIEFKL</sequence>
<dbReference type="InterPro" id="IPR011990">
    <property type="entry name" value="TPR-like_helical_dom_sf"/>
</dbReference>
<organism evidence="3 4">
    <name type="scientific">Oleiphilus messinensis</name>
    <dbReference type="NCBI Taxonomy" id="141451"/>
    <lineage>
        <taxon>Bacteria</taxon>
        <taxon>Pseudomonadati</taxon>
        <taxon>Pseudomonadota</taxon>
        <taxon>Gammaproteobacteria</taxon>
        <taxon>Oceanospirillales</taxon>
        <taxon>Oleiphilaceae</taxon>
        <taxon>Oleiphilus</taxon>
    </lineage>
</organism>
<keyword evidence="4" id="KW-1185">Reference proteome</keyword>
<feature type="compositionally biased region" description="Polar residues" evidence="1">
    <location>
        <begin position="487"/>
        <end position="500"/>
    </location>
</feature>
<gene>
    <name evidence="3" type="ORF">OLMES_2440</name>
</gene>
<feature type="transmembrane region" description="Helical" evidence="2">
    <location>
        <begin position="72"/>
        <end position="90"/>
    </location>
</feature>
<proteinExistence type="predicted"/>
<keyword evidence="2" id="KW-0472">Membrane</keyword>
<dbReference type="Proteomes" id="UP000196027">
    <property type="component" value="Chromosome"/>
</dbReference>
<evidence type="ECO:0000313" key="3">
    <source>
        <dbReference type="EMBL" id="ARU56501.1"/>
    </source>
</evidence>
<dbReference type="Gene3D" id="1.25.40.10">
    <property type="entry name" value="Tetratricopeptide repeat domain"/>
    <property type="match status" value="1"/>
</dbReference>
<dbReference type="RefSeq" id="WP_087461481.1">
    <property type="nucleotide sequence ID" value="NZ_CP021425.1"/>
</dbReference>